<sequence length="214" mass="23401">MARLTAPLLSLGASGSIAKSLVYSRWKGIPYARVHVVPANPKSAKQQEVRGIFSTLAEMWKRMPQLARDPWQNDVLGLPLTARNRHVQQNVSVLIDETTLDLLVMSVAQGQAIPPINETFTPGVGLITCLAETDVPPVGYELTSMTAAICKDGDPSPVFVTATLADEVLVEPYSIEFTDLDTVPYQCAMWCKWTRTSDSKIHYSTAVRGQATPT</sequence>
<organism evidence="1">
    <name type="scientific">marine sediment metagenome</name>
    <dbReference type="NCBI Taxonomy" id="412755"/>
    <lineage>
        <taxon>unclassified sequences</taxon>
        <taxon>metagenomes</taxon>
        <taxon>ecological metagenomes</taxon>
    </lineage>
</organism>
<proteinExistence type="predicted"/>
<comment type="caution">
    <text evidence="1">The sequence shown here is derived from an EMBL/GenBank/DDBJ whole genome shotgun (WGS) entry which is preliminary data.</text>
</comment>
<name>X1RM69_9ZZZZ</name>
<reference evidence="1" key="1">
    <citation type="journal article" date="2014" name="Front. Microbiol.">
        <title>High frequency of phylogenetically diverse reductive dehalogenase-homologous genes in deep subseafloor sedimentary metagenomes.</title>
        <authorList>
            <person name="Kawai M."/>
            <person name="Futagami T."/>
            <person name="Toyoda A."/>
            <person name="Takaki Y."/>
            <person name="Nishi S."/>
            <person name="Hori S."/>
            <person name="Arai W."/>
            <person name="Tsubouchi T."/>
            <person name="Morono Y."/>
            <person name="Uchiyama I."/>
            <person name="Ito T."/>
            <person name="Fujiyama A."/>
            <person name="Inagaki F."/>
            <person name="Takami H."/>
        </authorList>
    </citation>
    <scope>NUCLEOTIDE SEQUENCE</scope>
    <source>
        <strain evidence="1">Expedition CK06-06</strain>
    </source>
</reference>
<dbReference type="EMBL" id="BARW01003522">
    <property type="protein sequence ID" value="GAI68051.1"/>
    <property type="molecule type" value="Genomic_DNA"/>
</dbReference>
<protein>
    <submittedName>
        <fullName evidence="1">Uncharacterized protein</fullName>
    </submittedName>
</protein>
<gene>
    <name evidence="1" type="ORF">S12H4_08926</name>
</gene>
<accession>X1RM69</accession>
<evidence type="ECO:0000313" key="1">
    <source>
        <dbReference type="EMBL" id="GAI68051.1"/>
    </source>
</evidence>
<dbReference type="AlphaFoldDB" id="X1RM69"/>